<dbReference type="Proteomes" id="UP001500724">
    <property type="component" value="Unassembled WGS sequence"/>
</dbReference>
<name>A0ABP3SIK8_9ACTN</name>
<protein>
    <submittedName>
        <fullName evidence="3">DUF6299 family protein</fullName>
    </submittedName>
</protein>
<proteinExistence type="predicted"/>
<organism evidence="3 4">
    <name type="scientific">Streptomyces thermocarboxydovorans</name>
    <dbReference type="NCBI Taxonomy" id="59298"/>
    <lineage>
        <taxon>Bacteria</taxon>
        <taxon>Bacillati</taxon>
        <taxon>Actinomycetota</taxon>
        <taxon>Actinomycetes</taxon>
        <taxon>Kitasatosporales</taxon>
        <taxon>Streptomycetaceae</taxon>
        <taxon>Streptomyces</taxon>
    </lineage>
</organism>
<evidence type="ECO:0000313" key="3">
    <source>
        <dbReference type="EMBL" id="GAA0635650.1"/>
    </source>
</evidence>
<evidence type="ECO:0000256" key="1">
    <source>
        <dbReference type="SAM" id="SignalP"/>
    </source>
</evidence>
<feature type="domain" description="DUF6299" evidence="2">
    <location>
        <begin position="32"/>
        <end position="143"/>
    </location>
</feature>
<feature type="signal peptide" evidence="1">
    <location>
        <begin position="1"/>
        <end position="22"/>
    </location>
</feature>
<evidence type="ECO:0000313" key="4">
    <source>
        <dbReference type="Proteomes" id="UP001500724"/>
    </source>
</evidence>
<dbReference type="PROSITE" id="PS00430">
    <property type="entry name" value="TONB_DEPENDENT_REC_1"/>
    <property type="match status" value="1"/>
</dbReference>
<dbReference type="EMBL" id="BAAAGU010000007">
    <property type="protein sequence ID" value="GAA0635650.1"/>
    <property type="molecule type" value="Genomic_DNA"/>
</dbReference>
<dbReference type="Pfam" id="PF19816">
    <property type="entry name" value="DUF6299"/>
    <property type="match status" value="1"/>
</dbReference>
<keyword evidence="4" id="KW-1185">Reference proteome</keyword>
<comment type="caution">
    <text evidence="3">The sequence shown here is derived from an EMBL/GenBank/DDBJ whole genome shotgun (WGS) entry which is preliminary data.</text>
</comment>
<dbReference type="InterPro" id="IPR046266">
    <property type="entry name" value="DUF6299"/>
</dbReference>
<dbReference type="InterPro" id="IPR010916">
    <property type="entry name" value="TonB_box_CS"/>
</dbReference>
<keyword evidence="1" id="KW-0732">Signal</keyword>
<evidence type="ECO:0000259" key="2">
    <source>
        <dbReference type="Pfam" id="PF19816"/>
    </source>
</evidence>
<dbReference type="RefSeq" id="WP_343998072.1">
    <property type="nucleotide sequence ID" value="NZ_BAAAGU010000007.1"/>
</dbReference>
<reference evidence="4" key="1">
    <citation type="journal article" date="2019" name="Int. J. Syst. Evol. Microbiol.">
        <title>The Global Catalogue of Microorganisms (GCM) 10K type strain sequencing project: providing services to taxonomists for standard genome sequencing and annotation.</title>
        <authorList>
            <consortium name="The Broad Institute Genomics Platform"/>
            <consortium name="The Broad Institute Genome Sequencing Center for Infectious Disease"/>
            <person name="Wu L."/>
            <person name="Ma J."/>
        </authorList>
    </citation>
    <scope>NUCLEOTIDE SEQUENCE [LARGE SCALE GENOMIC DNA]</scope>
    <source>
        <strain evidence="4">JCM 10367</strain>
    </source>
</reference>
<feature type="chain" id="PRO_5047203623" evidence="1">
    <location>
        <begin position="23"/>
        <end position="145"/>
    </location>
</feature>
<gene>
    <name evidence="3" type="ORF">GCM10009535_09650</name>
</gene>
<accession>A0ABP3SIK8</accession>
<sequence length="145" mass="14406">MSLRPLLTAAAGAALLLGPVVAAPPAAAAAAPGETVTVSATGRITDDGKITLSGTYRCTGATGPAFVSSSVHQGSSTVRYGIGGTGAVCDGTLRTWKNTGSVHADTVRPGKVEAEATVTELRSFAGLPLPVIHAVQKKGVELKAA</sequence>